<organism evidence="12 13">
    <name type="scientific">Polaribacter sejongensis</name>
    <dbReference type="NCBI Taxonomy" id="985043"/>
    <lineage>
        <taxon>Bacteria</taxon>
        <taxon>Pseudomonadati</taxon>
        <taxon>Bacteroidota</taxon>
        <taxon>Flavobacteriia</taxon>
        <taxon>Flavobacteriales</taxon>
        <taxon>Flavobacteriaceae</taxon>
    </lineage>
</organism>
<feature type="domain" description="TonB-dependent receptor plug" evidence="11">
    <location>
        <begin position="100"/>
        <end position="205"/>
    </location>
</feature>
<dbReference type="InterPro" id="IPR000531">
    <property type="entry name" value="Beta-barrel_TonB"/>
</dbReference>
<keyword evidence="5 9" id="KW-0798">TonB box</keyword>
<keyword evidence="7 8" id="KW-0998">Cell outer membrane</keyword>
<dbReference type="InterPro" id="IPR023997">
    <property type="entry name" value="TonB-dep_OMP_SusC/RagA_CS"/>
</dbReference>
<evidence type="ECO:0000256" key="3">
    <source>
        <dbReference type="ARBA" id="ARBA00022452"/>
    </source>
</evidence>
<evidence type="ECO:0000256" key="7">
    <source>
        <dbReference type="ARBA" id="ARBA00023237"/>
    </source>
</evidence>
<dbReference type="NCBIfam" id="TIGR04057">
    <property type="entry name" value="SusC_RagA_signa"/>
    <property type="match status" value="1"/>
</dbReference>
<evidence type="ECO:0000256" key="6">
    <source>
        <dbReference type="ARBA" id="ARBA00023136"/>
    </source>
</evidence>
<evidence type="ECO:0000256" key="9">
    <source>
        <dbReference type="RuleBase" id="RU003357"/>
    </source>
</evidence>
<dbReference type="InterPro" id="IPR039426">
    <property type="entry name" value="TonB-dep_rcpt-like"/>
</dbReference>
<dbReference type="SUPFAM" id="SSF56935">
    <property type="entry name" value="Porins"/>
    <property type="match status" value="1"/>
</dbReference>
<dbReference type="PROSITE" id="PS52016">
    <property type="entry name" value="TONB_DEPENDENT_REC_3"/>
    <property type="match status" value="1"/>
</dbReference>
<feature type="domain" description="TonB-dependent receptor-like beta-barrel" evidence="10">
    <location>
        <begin position="363"/>
        <end position="933"/>
    </location>
</feature>
<dbReference type="Pfam" id="PF07715">
    <property type="entry name" value="Plug"/>
    <property type="match status" value="1"/>
</dbReference>
<sequence length="987" mass="107507">MSAQNSYSQKTITGTVSDENKMPIPGVSILKKGTTTGTTTDFDGNFTLSASTEDILIFSFLGYAAQNITVKEQTVINVVLAEDASQLEEIVVIGYGTAKKSDITGSVSQVTAKSFKDAPVVRVENALQGRASGITVSGGGQPGADIKVRVRGVNSVTGNNNPLVVVDGVFGGDLKSLNPDDISSMEVLKDASALAVYGSRGSNGVILVTTKKGKSDKTKFTVSQFASVSSFAKKIDKLNSGQFARVLNNEASDQNNLPFTTQQIANLDANPIDYEDLISQTGIGSNTQVSMSGRSDKINYFVSGNYLTQEGTQINTNYKRGSFRANLGIEVNDRLNIGFNVYGSREYTLNNQDAFARFNGSILLKALTWDPTSPVRDANGNYIYRTSNANNGYNPIYNLTESKDEVIGDRLNATLNLNYKINDNFTYTLITNATRYNGNTESFRWEKDPAQGVGSSFNILYYNNYKQTTHQISNILNWKKSFNKHNLDITGVYEFQGAVSKTNAYSAFDVNVPSFYHGDNSNNEFFTNGGARTSIQSYLGRVNYNFDNTIYLTGSLRVDESSKFLKGNRTGYFPSLAAAYSLNKLKFIEDGEFLSNLKLRAGWGQVGNENINALASSSITNDSGLYSFDGNTAQTGQTLIQIGNPDLTWETTTQINAGVDFGILQGRFTGSLDYYKKTTKDLLLQTTVTGTLYRKYENVGEVENKGLDISLSGDIIRNDNFNWNTSLNVSLLKNKVIALNGDLNQIPGNNLVIGGSQARVDVIKVGEPIGTFNGYTFLGTWKTNETALAATFDRVPGDPKYLRDENGEFVLGPIGNGLPTTSWGFNNSFTYKDWNFNIFITGATGFDVYNFVSAALNGGAAAFRDNLSPSRYNTWTAANETEIPRNGASNLLNSSRWIEDGSFIRLSNVKLGYNLKNLIKGVSKLEVYASGQNVFLITNYSGYDPEVSSTPITSDPGISAPVDGGAGLDQGAYPNPRTFTLGLKLEF</sequence>
<dbReference type="InterPro" id="IPR036942">
    <property type="entry name" value="Beta-barrel_TonB_sf"/>
</dbReference>
<evidence type="ECO:0000256" key="5">
    <source>
        <dbReference type="ARBA" id="ARBA00023077"/>
    </source>
</evidence>
<dbReference type="InterPro" id="IPR037066">
    <property type="entry name" value="Plug_dom_sf"/>
</dbReference>
<dbReference type="Gene3D" id="2.40.170.20">
    <property type="entry name" value="TonB-dependent receptor, beta-barrel domain"/>
    <property type="match status" value="1"/>
</dbReference>
<dbReference type="InterPro" id="IPR012910">
    <property type="entry name" value="Plug_dom"/>
</dbReference>
<keyword evidence="6 8" id="KW-0472">Membrane</keyword>
<dbReference type="Pfam" id="PF13715">
    <property type="entry name" value="CarbopepD_reg_2"/>
    <property type="match status" value="1"/>
</dbReference>
<evidence type="ECO:0000256" key="1">
    <source>
        <dbReference type="ARBA" id="ARBA00004571"/>
    </source>
</evidence>
<dbReference type="Gene3D" id="2.170.130.10">
    <property type="entry name" value="TonB-dependent receptor, plug domain"/>
    <property type="match status" value="1"/>
</dbReference>
<dbReference type="InterPro" id="IPR023996">
    <property type="entry name" value="TonB-dep_OMP_SusC/RagA"/>
</dbReference>
<accession>A0ABN5FBB2</accession>
<dbReference type="Gene3D" id="2.60.40.1120">
    <property type="entry name" value="Carboxypeptidase-like, regulatory domain"/>
    <property type="match status" value="1"/>
</dbReference>
<evidence type="ECO:0000313" key="13">
    <source>
        <dbReference type="Proteomes" id="UP000232721"/>
    </source>
</evidence>
<keyword evidence="13" id="KW-1185">Reference proteome</keyword>
<dbReference type="NCBIfam" id="TIGR04056">
    <property type="entry name" value="OMP_RagA_SusC"/>
    <property type="match status" value="1"/>
</dbReference>
<keyword evidence="2 8" id="KW-0813">Transport</keyword>
<evidence type="ECO:0000256" key="2">
    <source>
        <dbReference type="ARBA" id="ARBA00022448"/>
    </source>
</evidence>
<evidence type="ECO:0008006" key="14">
    <source>
        <dbReference type="Google" id="ProtNLM"/>
    </source>
</evidence>
<dbReference type="InterPro" id="IPR008969">
    <property type="entry name" value="CarboxyPept-like_regulatory"/>
</dbReference>
<reference evidence="12 13" key="1">
    <citation type="submission" date="2017-02" db="EMBL/GenBank/DDBJ databases">
        <title>Trade-off between light-utilization and light-protection in marine flavobacteria.</title>
        <authorList>
            <person name="Kumagai Y."/>
            <person name="Yoshizawa S."/>
            <person name="Kogure K."/>
            <person name="Iwasaki W."/>
        </authorList>
    </citation>
    <scope>NUCLEOTIDE SEQUENCE [LARGE SCALE GENOMIC DNA]</scope>
    <source>
        <strain evidence="12 13">KCTC 23670</strain>
    </source>
</reference>
<keyword evidence="4 8" id="KW-0812">Transmembrane</keyword>
<evidence type="ECO:0000259" key="10">
    <source>
        <dbReference type="Pfam" id="PF00593"/>
    </source>
</evidence>
<protein>
    <recommendedName>
        <fullName evidence="14">SusC/RagA family TonB-linked outer membrane protein</fullName>
    </recommendedName>
</protein>
<evidence type="ECO:0000256" key="8">
    <source>
        <dbReference type="PROSITE-ProRule" id="PRU01360"/>
    </source>
</evidence>
<evidence type="ECO:0000259" key="11">
    <source>
        <dbReference type="Pfam" id="PF07715"/>
    </source>
</evidence>
<comment type="subcellular location">
    <subcellularLocation>
        <location evidence="1 8">Cell outer membrane</location>
        <topology evidence="1 8">Multi-pass membrane protein</topology>
    </subcellularLocation>
</comment>
<keyword evidence="3 8" id="KW-1134">Transmembrane beta strand</keyword>
<dbReference type="Pfam" id="PF00593">
    <property type="entry name" value="TonB_dep_Rec_b-barrel"/>
    <property type="match status" value="1"/>
</dbReference>
<gene>
    <name evidence="12" type="ORF">BTO15_18095</name>
</gene>
<dbReference type="SUPFAM" id="SSF49464">
    <property type="entry name" value="Carboxypeptidase regulatory domain-like"/>
    <property type="match status" value="1"/>
</dbReference>
<comment type="similarity">
    <text evidence="8 9">Belongs to the TonB-dependent receptor family.</text>
</comment>
<name>A0ABN5FBB2_9FLAO</name>
<dbReference type="Proteomes" id="UP000232721">
    <property type="component" value="Chromosome"/>
</dbReference>
<evidence type="ECO:0000256" key="4">
    <source>
        <dbReference type="ARBA" id="ARBA00022692"/>
    </source>
</evidence>
<dbReference type="EMBL" id="CP019336">
    <property type="protein sequence ID" value="AUC23889.1"/>
    <property type="molecule type" value="Genomic_DNA"/>
</dbReference>
<proteinExistence type="inferred from homology"/>
<evidence type="ECO:0000313" key="12">
    <source>
        <dbReference type="EMBL" id="AUC23889.1"/>
    </source>
</evidence>